<dbReference type="Proteomes" id="UP000029734">
    <property type="component" value="Unassembled WGS sequence"/>
</dbReference>
<reference evidence="1 2" key="2">
    <citation type="submission" date="2014-10" db="EMBL/GenBank/DDBJ databases">
        <title>Comparative genomics of the Paenibacillus odorifer group.</title>
        <authorList>
            <person name="Tsai Y.-C."/>
            <person name="Martin N."/>
            <person name="Korlach J."/>
            <person name="Wiedmann M."/>
        </authorList>
    </citation>
    <scope>NUCLEOTIDE SEQUENCE [LARGE SCALE GENOMIC DNA]</scope>
    <source>
        <strain evidence="1 2">DSM 18334</strain>
    </source>
</reference>
<organism evidence="1 2">
    <name type="scientific">Paenibacillus wynnii</name>
    <dbReference type="NCBI Taxonomy" id="268407"/>
    <lineage>
        <taxon>Bacteria</taxon>
        <taxon>Bacillati</taxon>
        <taxon>Bacillota</taxon>
        <taxon>Bacilli</taxon>
        <taxon>Bacillales</taxon>
        <taxon>Paenibacillaceae</taxon>
        <taxon>Paenibacillus</taxon>
    </lineage>
</organism>
<accession>A0A098M260</accession>
<protein>
    <submittedName>
        <fullName evidence="1">Uncharacterized protein</fullName>
    </submittedName>
</protein>
<dbReference type="RefSeq" id="WP_036653901.1">
    <property type="nucleotide sequence ID" value="NZ_JQCR01000003.1"/>
</dbReference>
<dbReference type="AlphaFoldDB" id="A0A098M260"/>
<dbReference type="OrthoDB" id="2665593at2"/>
<name>A0A098M260_9BACL</name>
<sequence length="93" mass="10446">MEAPITFRLRKELDADIKEAVKDLDKRTVSNLSRDGLRLMLGIRTTKCASVVERPLVVPSLVDSDRALPWLKAEGIRNQTSSKPAVYTPQRRG</sequence>
<keyword evidence="2" id="KW-1185">Reference proteome</keyword>
<evidence type="ECO:0000313" key="2">
    <source>
        <dbReference type="Proteomes" id="UP000029734"/>
    </source>
</evidence>
<reference evidence="1 2" key="1">
    <citation type="submission" date="2014-08" db="EMBL/GenBank/DDBJ databases">
        <authorList>
            <person name="den Bakker H.C."/>
        </authorList>
    </citation>
    <scope>NUCLEOTIDE SEQUENCE [LARGE SCALE GENOMIC DNA]</scope>
    <source>
        <strain evidence="1 2">DSM 18334</strain>
    </source>
</reference>
<evidence type="ECO:0000313" key="1">
    <source>
        <dbReference type="EMBL" id="KGE16244.1"/>
    </source>
</evidence>
<proteinExistence type="predicted"/>
<dbReference type="EMBL" id="JQCR01000003">
    <property type="protein sequence ID" value="KGE16244.1"/>
    <property type="molecule type" value="Genomic_DNA"/>
</dbReference>
<comment type="caution">
    <text evidence="1">The sequence shown here is derived from an EMBL/GenBank/DDBJ whole genome shotgun (WGS) entry which is preliminary data.</text>
</comment>
<dbReference type="STRING" id="268407.PWYN_15905"/>
<gene>
    <name evidence="1" type="ORF">PWYN_15905</name>
</gene>